<organism evidence="2">
    <name type="scientific">Schistosoma curassoni</name>
    <dbReference type="NCBI Taxonomy" id="6186"/>
    <lineage>
        <taxon>Eukaryota</taxon>
        <taxon>Metazoa</taxon>
        <taxon>Spiralia</taxon>
        <taxon>Lophotrochozoa</taxon>
        <taxon>Platyhelminthes</taxon>
        <taxon>Trematoda</taxon>
        <taxon>Digenea</taxon>
        <taxon>Strigeidida</taxon>
        <taxon>Schistosomatoidea</taxon>
        <taxon>Schistosomatidae</taxon>
        <taxon>Schistosoma</taxon>
    </lineage>
</organism>
<keyword evidence="1" id="KW-1133">Transmembrane helix</keyword>
<keyword evidence="1" id="KW-0812">Transmembrane</keyword>
<keyword evidence="1" id="KW-0472">Membrane</keyword>
<name>A0A183JZN9_9TREM</name>
<reference evidence="2" key="1">
    <citation type="submission" date="2016-06" db="UniProtKB">
        <authorList>
            <consortium name="WormBaseParasite"/>
        </authorList>
    </citation>
    <scope>IDENTIFICATION</scope>
</reference>
<protein>
    <submittedName>
        <fullName evidence="2">G_PROTEIN_RECEP_F1_2 domain-containing protein</fullName>
    </submittedName>
</protein>
<dbReference type="WBParaSite" id="SCUD_0000819701-mRNA-1">
    <property type="protein sequence ID" value="SCUD_0000819701-mRNA-1"/>
    <property type="gene ID" value="SCUD_0000819701"/>
</dbReference>
<proteinExistence type="predicted"/>
<accession>A0A183JZN9</accession>
<feature type="transmembrane region" description="Helical" evidence="1">
    <location>
        <begin position="34"/>
        <end position="53"/>
    </location>
</feature>
<feature type="transmembrane region" description="Helical" evidence="1">
    <location>
        <begin position="123"/>
        <end position="142"/>
    </location>
</feature>
<sequence length="193" mass="21944">LISPSAGIWFVLSHNRLLLIWSGPRIRSILRRQLLINTCIFWMMAFAVLQVSATYSRTVLTFVLKILTLVLVDNCFELQMFSSCKYAALAFPIRAFSWCVLSHRRLLLMVSGQWTLSILRRQLFINTCTLLMMVVVVLHVSAPHSRTVLTFALKTLTLVLVEGCFEFHMFFNCRNAALALPILAFTSASEPPC</sequence>
<evidence type="ECO:0000256" key="1">
    <source>
        <dbReference type="SAM" id="Phobius"/>
    </source>
</evidence>
<evidence type="ECO:0000313" key="2">
    <source>
        <dbReference type="WBParaSite" id="SCUD_0000819701-mRNA-1"/>
    </source>
</evidence>
<dbReference type="AlphaFoldDB" id="A0A183JZN9"/>